<proteinExistence type="inferred from homology"/>
<evidence type="ECO:0000256" key="8">
    <source>
        <dbReference type="ARBA" id="ARBA00022553"/>
    </source>
</evidence>
<feature type="region of interest" description="Disordered" evidence="16">
    <location>
        <begin position="548"/>
        <end position="615"/>
    </location>
</feature>
<dbReference type="InterPro" id="IPR051833">
    <property type="entry name" value="TC-DDR_regulator"/>
</dbReference>
<comment type="subcellular location">
    <subcellularLocation>
        <location evidence="3">Chromosome</location>
        <location evidence="3">Telomere</location>
    </subcellularLocation>
    <subcellularLocation>
        <location evidence="2">Cytoplasm</location>
    </subcellularLocation>
    <subcellularLocation>
        <location evidence="1">Nucleus</location>
    </subcellularLocation>
</comment>
<keyword evidence="9" id="KW-0227">DNA damage</keyword>
<keyword evidence="18" id="KW-1185">Reference proteome</keyword>
<feature type="compositionally biased region" description="Polar residues" evidence="16">
    <location>
        <begin position="552"/>
        <end position="561"/>
    </location>
</feature>
<evidence type="ECO:0000256" key="2">
    <source>
        <dbReference type="ARBA" id="ARBA00004496"/>
    </source>
</evidence>
<dbReference type="AlphaFoldDB" id="A0AA40EQH3"/>
<feature type="region of interest" description="Disordered" evidence="16">
    <location>
        <begin position="431"/>
        <end position="464"/>
    </location>
</feature>
<feature type="compositionally biased region" description="Polar residues" evidence="16">
    <location>
        <begin position="178"/>
        <end position="191"/>
    </location>
</feature>
<evidence type="ECO:0000256" key="13">
    <source>
        <dbReference type="ARBA" id="ARBA00023125"/>
    </source>
</evidence>
<keyword evidence="7" id="KW-0963">Cytoplasm</keyword>
<evidence type="ECO:0000256" key="9">
    <source>
        <dbReference type="ARBA" id="ARBA00022763"/>
    </source>
</evidence>
<dbReference type="GO" id="GO:0005634">
    <property type="term" value="C:nucleus"/>
    <property type="evidence" value="ECO:0007669"/>
    <property type="project" value="UniProtKB-SubCell"/>
</dbReference>
<dbReference type="CDD" id="cd14368">
    <property type="entry name" value="CUE_DEF1_like"/>
    <property type="match status" value="1"/>
</dbReference>
<dbReference type="GO" id="GO:0003677">
    <property type="term" value="F:DNA binding"/>
    <property type="evidence" value="ECO:0007669"/>
    <property type="project" value="UniProtKB-KW"/>
</dbReference>
<name>A0AA40EQH3_9PEZI</name>
<evidence type="ECO:0000256" key="5">
    <source>
        <dbReference type="ARBA" id="ARBA00020536"/>
    </source>
</evidence>
<comment type="caution">
    <text evidence="17">The sequence shown here is derived from an EMBL/GenBank/DDBJ whole genome shotgun (WGS) entry which is preliminary data.</text>
</comment>
<evidence type="ECO:0000256" key="6">
    <source>
        <dbReference type="ARBA" id="ARBA00022454"/>
    </source>
</evidence>
<feature type="compositionally biased region" description="Polar residues" evidence="16">
    <location>
        <begin position="324"/>
        <end position="335"/>
    </location>
</feature>
<gene>
    <name evidence="17" type="ORF">B0T18DRAFT_188035</name>
</gene>
<dbReference type="InterPro" id="IPR041803">
    <property type="entry name" value="DEF1_CUE"/>
</dbReference>
<dbReference type="PANTHER" id="PTHR16308:SF13">
    <property type="entry name" value="PROTEIN LINGERER"/>
    <property type="match status" value="1"/>
</dbReference>
<keyword evidence="10" id="KW-0833">Ubl conjugation pathway</keyword>
<dbReference type="PANTHER" id="PTHR16308">
    <property type="entry name" value="UBIQUITIN ASSOCIATED PROTEIN 2-LIKE/LINGERER"/>
    <property type="match status" value="1"/>
</dbReference>
<evidence type="ECO:0000313" key="17">
    <source>
        <dbReference type="EMBL" id="KAK0743649.1"/>
    </source>
</evidence>
<evidence type="ECO:0000256" key="1">
    <source>
        <dbReference type="ARBA" id="ARBA00004123"/>
    </source>
</evidence>
<feature type="compositionally biased region" description="Low complexity" evidence="16">
    <location>
        <begin position="631"/>
        <end position="640"/>
    </location>
</feature>
<feature type="compositionally biased region" description="Low complexity" evidence="16">
    <location>
        <begin position="298"/>
        <end position="319"/>
    </location>
</feature>
<feature type="compositionally biased region" description="Gly residues" evidence="16">
    <location>
        <begin position="14"/>
        <end position="27"/>
    </location>
</feature>
<dbReference type="Proteomes" id="UP001172155">
    <property type="component" value="Unassembled WGS sequence"/>
</dbReference>
<reference evidence="17" key="1">
    <citation type="submission" date="2023-06" db="EMBL/GenBank/DDBJ databases">
        <title>Genome-scale phylogeny and comparative genomics of the fungal order Sordariales.</title>
        <authorList>
            <consortium name="Lawrence Berkeley National Laboratory"/>
            <person name="Hensen N."/>
            <person name="Bonometti L."/>
            <person name="Westerberg I."/>
            <person name="Brannstrom I.O."/>
            <person name="Guillou S."/>
            <person name="Cros-Aarteil S."/>
            <person name="Calhoun S."/>
            <person name="Haridas S."/>
            <person name="Kuo A."/>
            <person name="Mondo S."/>
            <person name="Pangilinan J."/>
            <person name="Riley R."/>
            <person name="LaButti K."/>
            <person name="Andreopoulos B."/>
            <person name="Lipzen A."/>
            <person name="Chen C."/>
            <person name="Yanf M."/>
            <person name="Daum C."/>
            <person name="Ng V."/>
            <person name="Clum A."/>
            <person name="Steindorff A."/>
            <person name="Ohm R."/>
            <person name="Martin F."/>
            <person name="Silar P."/>
            <person name="Natvig D."/>
            <person name="Lalanne C."/>
            <person name="Gautier V."/>
            <person name="Ament-velasquez S.L."/>
            <person name="Kruys A."/>
            <person name="Hutchinson M.I."/>
            <person name="Powell A.J."/>
            <person name="Barry K."/>
            <person name="Miller A.N."/>
            <person name="Grigoriev I.V."/>
            <person name="Debuchy R."/>
            <person name="Gladieux P."/>
            <person name="Thoren M.H."/>
            <person name="Johannesson H."/>
        </authorList>
    </citation>
    <scope>NUCLEOTIDE SEQUENCE</scope>
    <source>
        <strain evidence="17">SMH3187-1</strain>
    </source>
</reference>
<feature type="compositionally biased region" description="Basic and acidic residues" evidence="16">
    <location>
        <begin position="153"/>
        <end position="166"/>
    </location>
</feature>
<feature type="compositionally biased region" description="Low complexity" evidence="16">
    <location>
        <begin position="199"/>
        <end position="222"/>
    </location>
</feature>
<evidence type="ECO:0000256" key="4">
    <source>
        <dbReference type="ARBA" id="ARBA00005491"/>
    </source>
</evidence>
<keyword evidence="11" id="KW-0832">Ubl conjugation</keyword>
<sequence length="962" mass="98845">MSEVQTRPAATRGRGSGRGGRGGGLSTRGGSRLASQNGAPNGDAKHDTDSSLPTLEDEGEVGQLKKLYGTKVDLIKEIVPDWSEVDILFALRETDGDESLAVTRIAEGTIAQWGEVSKPKKERVRAKGKTDGFPTSSPDAAGLRPARGGRPIDSGRGRGRATERGGRGGARGKPVAATNGTRAKETSQLSVPTEDAHDWGNNTTTTDDWDTPAAAPAAAAPVAPKPVPAPANAPKTWASMLRQSTVPKAAPKPKEAPAAEPAEPTSESLPAAESETVESEPAPAPVEEEVTPDEPVEEAPAPATEVPTVVVPEVTLPPSKDQLTETNLEQITDTSHPAPEGTARSEAADSWDPRAQAPSATATPLSASQQQHQLSRVPASGFAATATKATERAATRTPSHTRRILEQREAVRMPGNRGEVDHAAVQFGAFSLNGPVDDDTEGGPEEPETRVQPPEDSPIAHPRTALPTVVPTSIPETFPAQKPAVSLPPTGPAGMHYLPITTSLAAAATDYPQFAAAVAPQTIPTAPSQVVQPPTAPSAQQYGRFGQAAPQELSSFQSQKPFDSFGQQQASTTAAQSQFEGGFPSQAQPGLPPTQPPAGAFSSAPGEYSSFYTADQSRTAPYNQYYNQAYNQQGAAQGQQDSLSSQTGRSFSGYNAPQSDPLSQYPQSGGQQHQSRFGAAAAGAEAPAGANPTANPVGSQAQAGQAAQGQTHGQQPHDFQYGSHPYSYSPYYSGYMNNQAGYNYSSYGPYGKGGHGYQPNQYGGVQAPHGYGSSPAAGFSQTALHRDTPAGAAGLGDYSRAGTTQSAQQQGLAGSGFGGMHDAFGRGASTYQSQAGQGFNAPGAQPGSGPSAADDLKPFGDAKATGGPSPSLGAAARPGSAANNGPSQSGLPPPQSAAYGYPSHVQGQHGLHGNPAGGSGYGMSASGAQGHQNTGYGGGYGAQGFGNYYGNAPRGGWGNNYH</sequence>
<feature type="compositionally biased region" description="Acidic residues" evidence="16">
    <location>
        <begin position="286"/>
        <end position="297"/>
    </location>
</feature>
<feature type="compositionally biased region" description="Low complexity" evidence="16">
    <location>
        <begin position="355"/>
        <end position="371"/>
    </location>
</feature>
<evidence type="ECO:0000256" key="11">
    <source>
        <dbReference type="ARBA" id="ARBA00022843"/>
    </source>
</evidence>
<organism evidence="17 18">
    <name type="scientific">Schizothecium vesticola</name>
    <dbReference type="NCBI Taxonomy" id="314040"/>
    <lineage>
        <taxon>Eukaryota</taxon>
        <taxon>Fungi</taxon>
        <taxon>Dikarya</taxon>
        <taxon>Ascomycota</taxon>
        <taxon>Pezizomycotina</taxon>
        <taxon>Sordariomycetes</taxon>
        <taxon>Sordariomycetidae</taxon>
        <taxon>Sordariales</taxon>
        <taxon>Schizotheciaceae</taxon>
        <taxon>Schizothecium</taxon>
    </lineage>
</organism>
<feature type="region of interest" description="Disordered" evidence="16">
    <location>
        <begin position="116"/>
        <end position="417"/>
    </location>
</feature>
<evidence type="ECO:0000256" key="15">
    <source>
        <dbReference type="ARBA" id="ARBA00023242"/>
    </source>
</evidence>
<feature type="region of interest" description="Disordered" evidence="16">
    <location>
        <begin position="791"/>
        <end position="925"/>
    </location>
</feature>
<feature type="compositionally biased region" description="Acidic residues" evidence="16">
    <location>
        <begin position="436"/>
        <end position="446"/>
    </location>
</feature>
<feature type="region of interest" description="Disordered" evidence="16">
    <location>
        <begin position="1"/>
        <end position="59"/>
    </location>
</feature>
<comment type="similarity">
    <text evidence="4">Belongs to the DEF1 family.</text>
</comment>
<evidence type="ECO:0000313" key="18">
    <source>
        <dbReference type="Proteomes" id="UP001172155"/>
    </source>
</evidence>
<evidence type="ECO:0000256" key="12">
    <source>
        <dbReference type="ARBA" id="ARBA00022895"/>
    </source>
</evidence>
<keyword evidence="14" id="KW-0234">DNA repair</keyword>
<evidence type="ECO:0000256" key="16">
    <source>
        <dbReference type="SAM" id="MobiDB-lite"/>
    </source>
</evidence>
<keyword evidence="13" id="KW-0238">DNA-binding</keyword>
<feature type="compositionally biased region" description="Low complexity" evidence="16">
    <location>
        <begin position="258"/>
        <end position="274"/>
    </location>
</feature>
<evidence type="ECO:0000256" key="14">
    <source>
        <dbReference type="ARBA" id="ARBA00023204"/>
    </source>
</evidence>
<dbReference type="GO" id="GO:0005737">
    <property type="term" value="C:cytoplasm"/>
    <property type="evidence" value="ECO:0007669"/>
    <property type="project" value="UniProtKB-SubCell"/>
</dbReference>
<evidence type="ECO:0000256" key="3">
    <source>
        <dbReference type="ARBA" id="ARBA00004574"/>
    </source>
</evidence>
<dbReference type="GO" id="GO:0000781">
    <property type="term" value="C:chromosome, telomeric region"/>
    <property type="evidence" value="ECO:0007669"/>
    <property type="project" value="UniProtKB-SubCell"/>
</dbReference>
<feature type="compositionally biased region" description="Low complexity" evidence="16">
    <location>
        <begin position="678"/>
        <end position="714"/>
    </location>
</feature>
<feature type="region of interest" description="Disordered" evidence="16">
    <location>
        <begin position="631"/>
        <end position="724"/>
    </location>
</feature>
<protein>
    <recommendedName>
        <fullName evidence="5">RNA polymerase II degradation factor 1</fullName>
    </recommendedName>
</protein>
<keyword evidence="15" id="KW-0539">Nucleus</keyword>
<feature type="compositionally biased region" description="Low complexity" evidence="16">
    <location>
        <begin position="801"/>
        <end position="812"/>
    </location>
</feature>
<keyword evidence="12" id="KW-0779">Telomere</keyword>
<dbReference type="GO" id="GO:0006281">
    <property type="term" value="P:DNA repair"/>
    <property type="evidence" value="ECO:0007669"/>
    <property type="project" value="UniProtKB-KW"/>
</dbReference>
<dbReference type="EMBL" id="JAUKUD010000005">
    <property type="protein sequence ID" value="KAK0743649.1"/>
    <property type="molecule type" value="Genomic_DNA"/>
</dbReference>
<evidence type="ECO:0000256" key="7">
    <source>
        <dbReference type="ARBA" id="ARBA00022490"/>
    </source>
</evidence>
<accession>A0AA40EQH3</accession>
<feature type="compositionally biased region" description="Low complexity" evidence="16">
    <location>
        <begin position="567"/>
        <end position="578"/>
    </location>
</feature>
<keyword evidence="8" id="KW-0597">Phosphoprotein</keyword>
<feature type="compositionally biased region" description="Polar residues" evidence="16">
    <location>
        <begin position="641"/>
        <end position="675"/>
    </location>
</feature>
<keyword evidence="6" id="KW-0158">Chromosome</keyword>
<evidence type="ECO:0000256" key="10">
    <source>
        <dbReference type="ARBA" id="ARBA00022786"/>
    </source>
</evidence>